<dbReference type="Gene3D" id="1.10.10.1280">
    <property type="entry name" value="Alpha-helical porin B/porin C"/>
    <property type="match status" value="2"/>
</dbReference>
<dbReference type="SUPFAM" id="SSF69318">
    <property type="entry name" value="Integrin alpha N-terminal domain"/>
    <property type="match status" value="1"/>
</dbReference>
<feature type="signal peptide" evidence="2">
    <location>
        <begin position="1"/>
        <end position="26"/>
    </location>
</feature>
<evidence type="ECO:0000313" key="5">
    <source>
        <dbReference type="Proteomes" id="UP001374803"/>
    </source>
</evidence>
<dbReference type="Gene3D" id="3.40.390.10">
    <property type="entry name" value="Collagenase (Catalytic Domain)"/>
    <property type="match status" value="1"/>
</dbReference>
<dbReference type="InterPro" id="IPR041910">
    <property type="entry name" value="Alpha_h_PorB/PorC"/>
</dbReference>
<keyword evidence="1 2" id="KW-0732">Signal</keyword>
<keyword evidence="5" id="KW-1185">Reference proteome</keyword>
<dbReference type="EMBL" id="CP089983">
    <property type="protein sequence ID" value="WXB09062.1"/>
    <property type="molecule type" value="Genomic_DNA"/>
</dbReference>
<dbReference type="InterPro" id="IPR006026">
    <property type="entry name" value="Peptidase_Metallo"/>
</dbReference>
<dbReference type="PROSITE" id="PS51257">
    <property type="entry name" value="PROKAR_LIPOPROTEIN"/>
    <property type="match status" value="1"/>
</dbReference>
<evidence type="ECO:0000259" key="3">
    <source>
        <dbReference type="SMART" id="SM00235"/>
    </source>
</evidence>
<proteinExistence type="predicted"/>
<dbReference type="InterPro" id="IPR013517">
    <property type="entry name" value="FG-GAP"/>
</dbReference>
<reference evidence="4" key="1">
    <citation type="submission" date="2021-12" db="EMBL/GenBank/DDBJ databases">
        <title>Discovery of the Pendulisporaceae a myxobacterial family with distinct sporulation behavior and unique specialized metabolism.</title>
        <authorList>
            <person name="Garcia R."/>
            <person name="Popoff A."/>
            <person name="Bader C.D."/>
            <person name="Loehr J."/>
            <person name="Walesch S."/>
            <person name="Walt C."/>
            <person name="Boldt J."/>
            <person name="Bunk B."/>
            <person name="Haeckl F.J.F.P.J."/>
            <person name="Gunesch A.P."/>
            <person name="Birkelbach J."/>
            <person name="Nuebel U."/>
            <person name="Pietschmann T."/>
            <person name="Bach T."/>
            <person name="Mueller R."/>
        </authorList>
    </citation>
    <scope>NUCLEOTIDE SEQUENCE</scope>
    <source>
        <strain evidence="4">MSr11367</strain>
    </source>
</reference>
<evidence type="ECO:0000256" key="2">
    <source>
        <dbReference type="SAM" id="SignalP"/>
    </source>
</evidence>
<dbReference type="Gene3D" id="2.40.128.340">
    <property type="match status" value="1"/>
</dbReference>
<gene>
    <name evidence="4" type="ORF">LVJ94_17735</name>
</gene>
<evidence type="ECO:0000313" key="4">
    <source>
        <dbReference type="EMBL" id="WXB09062.1"/>
    </source>
</evidence>
<protein>
    <submittedName>
        <fullName evidence="4">FG-GAP-like repeat-containing protein</fullName>
    </submittedName>
</protein>
<dbReference type="PANTHER" id="PTHR46580">
    <property type="entry name" value="SENSOR KINASE-RELATED"/>
    <property type="match status" value="1"/>
</dbReference>
<feature type="chain" id="PRO_5047000048" evidence="2">
    <location>
        <begin position="27"/>
        <end position="583"/>
    </location>
</feature>
<dbReference type="Pfam" id="PF13517">
    <property type="entry name" value="FG-GAP_3"/>
    <property type="match status" value="1"/>
</dbReference>
<organism evidence="4 5">
    <name type="scientific">Pendulispora rubella</name>
    <dbReference type="NCBI Taxonomy" id="2741070"/>
    <lineage>
        <taxon>Bacteria</taxon>
        <taxon>Pseudomonadati</taxon>
        <taxon>Myxococcota</taxon>
        <taxon>Myxococcia</taxon>
        <taxon>Myxococcales</taxon>
        <taxon>Sorangiineae</taxon>
        <taxon>Pendulisporaceae</taxon>
        <taxon>Pendulispora</taxon>
    </lineage>
</organism>
<accession>A0ABZ2LE69</accession>
<evidence type="ECO:0000256" key="1">
    <source>
        <dbReference type="ARBA" id="ARBA00022729"/>
    </source>
</evidence>
<dbReference type="InterPro" id="IPR028994">
    <property type="entry name" value="Integrin_alpha_N"/>
</dbReference>
<name>A0ABZ2LE69_9BACT</name>
<feature type="domain" description="Peptidase metallopeptidase" evidence="3">
    <location>
        <begin position="49"/>
        <end position="216"/>
    </location>
</feature>
<dbReference type="SUPFAM" id="SSF55486">
    <property type="entry name" value="Metalloproteases ('zincins'), catalytic domain"/>
    <property type="match status" value="1"/>
</dbReference>
<dbReference type="PANTHER" id="PTHR46580:SF2">
    <property type="entry name" value="MAM DOMAIN-CONTAINING PROTEIN"/>
    <property type="match status" value="1"/>
</dbReference>
<dbReference type="SMART" id="SM00235">
    <property type="entry name" value="ZnMc"/>
    <property type="match status" value="1"/>
</dbReference>
<dbReference type="RefSeq" id="WP_394838734.1">
    <property type="nucleotide sequence ID" value="NZ_CP089929.1"/>
</dbReference>
<dbReference type="InterPro" id="IPR024079">
    <property type="entry name" value="MetalloPept_cat_dom_sf"/>
</dbReference>
<sequence>MPRHRFARKSRDVAATLALITTAACSAVSSDAPSEVTGTTSDKLLLDLGATLWTNNANVVPVCWMRTGYNGEKALVRNAVVATWGAVANLQFTGWGDCPTTGSARFIKIDIADKPKEPDGTYSNGGGDGQAVGYGMGILRSPGEGASVGFWLAPDHSANRGRVEYLGVHEFGHVLGFKHEQDSPDNYVNGRPVHCANQTGAVATNVRQVGPYDANSIMNYCNDTGNGQGILSPGDIVAVQSIYGLPPTASIKSVCRSAPTATSRKVKSDLAAPWPNGNKTSVGVYPSTGGAFTGWYDGLTGGGWDGRSKYAAGDFNGDGFTDIATAWNDFGWSSIAVRQSTGTGFTLKSWRDRPASFLDAAQWLPGDFNHDGFDDLAIAWNDHGSTSVGVFLSTGTSFSSYQGWASRMGGWDDSDRWVVGDFNHDGYADLATVWNNGGQNAIAVRRSTGFSFELQQSVTTADPWRNSTKWLAGDFNGDGDTDLAAAFNSNGAAQVDVHLSTGTGFSARTPWDTSGGGWSDEHDWTTGDFDGDGDWDLATVWNNGNNVVTVRKSNRSAFVERTNWENLGGWMRSTQWCAGRFTN</sequence>
<dbReference type="Proteomes" id="UP001374803">
    <property type="component" value="Chromosome"/>
</dbReference>